<name>A0ABP1FV75_9CHLO</name>
<organism evidence="3 4">
    <name type="scientific">Coccomyxa viridis</name>
    <dbReference type="NCBI Taxonomy" id="1274662"/>
    <lineage>
        <taxon>Eukaryota</taxon>
        <taxon>Viridiplantae</taxon>
        <taxon>Chlorophyta</taxon>
        <taxon>core chlorophytes</taxon>
        <taxon>Trebouxiophyceae</taxon>
        <taxon>Trebouxiophyceae incertae sedis</taxon>
        <taxon>Coccomyxaceae</taxon>
        <taxon>Coccomyxa</taxon>
    </lineage>
</organism>
<dbReference type="InterPro" id="IPR017853">
    <property type="entry name" value="GH"/>
</dbReference>
<accession>A0ABP1FV75</accession>
<reference evidence="3 4" key="1">
    <citation type="submission" date="2024-06" db="EMBL/GenBank/DDBJ databases">
        <authorList>
            <person name="Kraege A."/>
            <person name="Thomma B."/>
        </authorList>
    </citation>
    <scope>NUCLEOTIDE SEQUENCE [LARGE SCALE GENOMIC DNA]</scope>
</reference>
<dbReference type="Gene3D" id="3.20.20.80">
    <property type="entry name" value="Glycosidases"/>
    <property type="match status" value="1"/>
</dbReference>
<dbReference type="PANTHER" id="PTHR34154">
    <property type="entry name" value="ALKALI-SENSITIVE LINKAGE PROTEIN 1"/>
    <property type="match status" value="1"/>
</dbReference>
<protein>
    <submittedName>
        <fullName evidence="3">G4279 protein</fullName>
    </submittedName>
</protein>
<proteinExistence type="predicted"/>
<dbReference type="SUPFAM" id="SSF51445">
    <property type="entry name" value="(Trans)glycosidases"/>
    <property type="match status" value="1"/>
</dbReference>
<feature type="compositionally biased region" description="Low complexity" evidence="1">
    <location>
        <begin position="57"/>
        <end position="81"/>
    </location>
</feature>
<evidence type="ECO:0000313" key="3">
    <source>
        <dbReference type="EMBL" id="CAL5221992.1"/>
    </source>
</evidence>
<comment type="caution">
    <text evidence="3">The sequence shown here is derived from an EMBL/GenBank/DDBJ whole genome shotgun (WGS) entry which is preliminary data.</text>
</comment>
<dbReference type="InterPro" id="IPR053183">
    <property type="entry name" value="ASL1"/>
</dbReference>
<feature type="domain" description="Asl1-like glycosyl hydrolase catalytic" evidence="2">
    <location>
        <begin position="130"/>
        <end position="371"/>
    </location>
</feature>
<dbReference type="EMBL" id="CAXHTA020000006">
    <property type="protein sequence ID" value="CAL5221992.1"/>
    <property type="molecule type" value="Genomic_DNA"/>
</dbReference>
<gene>
    <name evidence="3" type="primary">g4279</name>
    <name evidence="3" type="ORF">VP750_LOCUS3651</name>
</gene>
<dbReference type="Proteomes" id="UP001497392">
    <property type="component" value="Unassembled WGS sequence"/>
</dbReference>
<evidence type="ECO:0000256" key="1">
    <source>
        <dbReference type="SAM" id="MobiDB-lite"/>
    </source>
</evidence>
<feature type="region of interest" description="Disordered" evidence="1">
    <location>
        <begin position="45"/>
        <end position="81"/>
    </location>
</feature>
<sequence length="374" mass="40002">MKGQFLTWLNSTEGQATSAGISSPRLTTEVLAAILRAAASNTSAGPLAEAPASSRTQQAANPQAAKPAAPEEAPSASAEGAVGAPSAMAEGILPLSPLALNPVPLTFPSQLNIKKGAGVFYYSGVNEALKSARLSWTYNWWHTLSFGMTLPSGTQYVPMIWSASQATPANIAAAKLSGSDTLLGFNEPNEKVQAANTVQQAIAAWPTLMASGLRLGSPAVSVVQDGTRRDSWLGQFMQQITANGYHVDFMTVHWYGDKSYFSNPVGATAALQAHLQAFYNTYRRNVWLTEWALADFGDGSNGYAWSFASYDQQVAFMQQAIPMLDGLSFLERYAWYMLPPDQVYDGNKGQQLNTASLMDFNGSATATGVAYQPV</sequence>
<evidence type="ECO:0000313" key="4">
    <source>
        <dbReference type="Proteomes" id="UP001497392"/>
    </source>
</evidence>
<dbReference type="PANTHER" id="PTHR34154:SF3">
    <property type="entry name" value="ALKALI-SENSITIVE LINKAGE PROTEIN 1"/>
    <property type="match status" value="1"/>
</dbReference>
<dbReference type="InterPro" id="IPR024655">
    <property type="entry name" value="Asl1_glyco_hydro_catalytic"/>
</dbReference>
<dbReference type="Pfam" id="PF11790">
    <property type="entry name" value="Glyco_hydro_cc"/>
    <property type="match status" value="1"/>
</dbReference>
<evidence type="ECO:0000259" key="2">
    <source>
        <dbReference type="Pfam" id="PF11790"/>
    </source>
</evidence>
<keyword evidence="4" id="KW-1185">Reference proteome</keyword>